<evidence type="ECO:0000313" key="4">
    <source>
        <dbReference type="Proteomes" id="UP000077134"/>
    </source>
</evidence>
<dbReference type="Proteomes" id="UP000077134">
    <property type="component" value="Unassembled WGS sequence"/>
</dbReference>
<feature type="domain" description="Transcription regulator PadR N-terminal" evidence="1">
    <location>
        <begin position="6"/>
        <end position="75"/>
    </location>
</feature>
<evidence type="ECO:0000259" key="1">
    <source>
        <dbReference type="Pfam" id="PF03551"/>
    </source>
</evidence>
<reference evidence="3 4" key="1">
    <citation type="submission" date="2016-02" db="EMBL/GenBank/DDBJ databases">
        <title>Paenibacillus sp. LPB0068, isolated from Crassostrea gigas.</title>
        <authorList>
            <person name="Shin S.-K."/>
            <person name="Yi H."/>
        </authorList>
    </citation>
    <scope>NUCLEOTIDE SEQUENCE [LARGE SCALE GENOMIC DNA]</scope>
    <source>
        <strain evidence="3 4">LPB0068</strain>
    </source>
</reference>
<dbReference type="KEGG" id="pcx:LPB68_10470"/>
<dbReference type="EMBL" id="LSFN01000008">
    <property type="protein sequence ID" value="OAB75528.1"/>
    <property type="molecule type" value="Genomic_DNA"/>
</dbReference>
<organism evidence="3 4">
    <name type="scientific">Paenibacillus crassostreae</name>
    <dbReference type="NCBI Taxonomy" id="1763538"/>
    <lineage>
        <taxon>Bacteria</taxon>
        <taxon>Bacillati</taxon>
        <taxon>Bacillota</taxon>
        <taxon>Bacilli</taxon>
        <taxon>Bacillales</taxon>
        <taxon>Paenibacillaceae</taxon>
        <taxon>Paenibacillus</taxon>
    </lineage>
</organism>
<proteinExistence type="predicted"/>
<sequence length="174" mass="20376">MLEYVILGMLIEGPMSGYDLKKTIDSTVGFFYKVSFGSLYPALKRLAAKEWVTVTEMEDSKNKKLYTLLPVGKEAFLIWLAGPLELSRNDHLSKIFFFDYLDEETRQRRLTEYQSKLEGQITQITAVQQIVSGELQNMPNPENYHYRVSVLTYGLEFYNMEKRWVQAIQERNDH</sequence>
<comment type="caution">
    <text evidence="3">The sequence shown here is derived from an EMBL/GenBank/DDBJ whole genome shotgun (WGS) entry which is preliminary data.</text>
</comment>
<dbReference type="SUPFAM" id="SSF46785">
    <property type="entry name" value="Winged helix' DNA-binding domain"/>
    <property type="match status" value="1"/>
</dbReference>
<dbReference type="Pfam" id="PF10400">
    <property type="entry name" value="Vir_act_alpha_C"/>
    <property type="match status" value="1"/>
</dbReference>
<evidence type="ECO:0000259" key="2">
    <source>
        <dbReference type="Pfam" id="PF10400"/>
    </source>
</evidence>
<dbReference type="PANTHER" id="PTHR43252:SF6">
    <property type="entry name" value="NEGATIVE TRANSCRIPTION REGULATOR PADR"/>
    <property type="match status" value="1"/>
</dbReference>
<keyword evidence="4" id="KW-1185">Reference proteome</keyword>
<dbReference type="InterPro" id="IPR005149">
    <property type="entry name" value="Tscrpt_reg_PadR_N"/>
</dbReference>
<dbReference type="Gene3D" id="1.10.10.10">
    <property type="entry name" value="Winged helix-like DNA-binding domain superfamily/Winged helix DNA-binding domain"/>
    <property type="match status" value="1"/>
</dbReference>
<accession>A0A167EGH1</accession>
<dbReference type="InterPro" id="IPR018309">
    <property type="entry name" value="Tscrpt_reg_PadR_C"/>
</dbReference>
<protein>
    <submittedName>
        <fullName evidence="3">PadR family transcriptional regulator</fullName>
    </submittedName>
</protein>
<dbReference type="InterPro" id="IPR036388">
    <property type="entry name" value="WH-like_DNA-bd_sf"/>
</dbReference>
<gene>
    <name evidence="3" type="ORF">PNBC_08525</name>
</gene>
<dbReference type="STRING" id="1763538.LPB68_10470"/>
<dbReference type="Pfam" id="PF03551">
    <property type="entry name" value="PadR"/>
    <property type="match status" value="1"/>
</dbReference>
<name>A0A167EGH1_9BACL</name>
<evidence type="ECO:0000313" key="3">
    <source>
        <dbReference type="EMBL" id="OAB75528.1"/>
    </source>
</evidence>
<feature type="domain" description="Transcription regulator PadR C-terminal" evidence="2">
    <location>
        <begin position="88"/>
        <end position="168"/>
    </location>
</feature>
<dbReference type="RefSeq" id="WP_068657141.1">
    <property type="nucleotide sequence ID" value="NZ_CP017770.1"/>
</dbReference>
<dbReference type="AlphaFoldDB" id="A0A167EGH1"/>
<dbReference type="InterPro" id="IPR036390">
    <property type="entry name" value="WH_DNA-bd_sf"/>
</dbReference>
<dbReference type="OrthoDB" id="9783723at2"/>
<dbReference type="PANTHER" id="PTHR43252">
    <property type="entry name" value="TRANSCRIPTIONAL REGULATOR YQJI"/>
    <property type="match status" value="1"/>
</dbReference>